<dbReference type="RefSeq" id="WP_159234521.1">
    <property type="nucleotide sequence ID" value="NZ_CACSIP010000046.1"/>
</dbReference>
<organism evidence="9 10">
    <name type="scientific">Mycolicibacterium vanbaalenii</name>
    <name type="common">Mycobacterium vanbaalenii</name>
    <dbReference type="NCBI Taxonomy" id="110539"/>
    <lineage>
        <taxon>Bacteria</taxon>
        <taxon>Bacillati</taxon>
        <taxon>Actinomycetota</taxon>
        <taxon>Actinomycetes</taxon>
        <taxon>Mycobacteriales</taxon>
        <taxon>Mycobacteriaceae</taxon>
        <taxon>Mycolicibacterium</taxon>
    </lineage>
</organism>
<dbReference type="InterPro" id="IPR035906">
    <property type="entry name" value="MetI-like_sf"/>
</dbReference>
<evidence type="ECO:0000256" key="5">
    <source>
        <dbReference type="ARBA" id="ARBA00022989"/>
    </source>
</evidence>
<feature type="transmembrane region" description="Helical" evidence="7">
    <location>
        <begin position="12"/>
        <end position="31"/>
    </location>
</feature>
<keyword evidence="2 7" id="KW-0813">Transport</keyword>
<evidence type="ECO:0000256" key="4">
    <source>
        <dbReference type="ARBA" id="ARBA00022692"/>
    </source>
</evidence>
<dbReference type="SUPFAM" id="SSF161098">
    <property type="entry name" value="MetI-like"/>
    <property type="match status" value="1"/>
</dbReference>
<feature type="transmembrane region" description="Helical" evidence="7">
    <location>
        <begin position="68"/>
        <end position="88"/>
    </location>
</feature>
<proteinExistence type="inferred from homology"/>
<keyword evidence="6 7" id="KW-0472">Membrane</keyword>
<evidence type="ECO:0000313" key="10">
    <source>
        <dbReference type="Proteomes" id="UP000430146"/>
    </source>
</evidence>
<protein>
    <submittedName>
        <fullName evidence="9">Aliphatic sulfonates transport permease protein SsuC</fullName>
    </submittedName>
</protein>
<accession>A0A5S9R8C7</accession>
<keyword evidence="4 7" id="KW-0812">Transmembrane</keyword>
<evidence type="ECO:0000256" key="6">
    <source>
        <dbReference type="ARBA" id="ARBA00023136"/>
    </source>
</evidence>
<dbReference type="Proteomes" id="UP000430146">
    <property type="component" value="Unassembled WGS sequence"/>
</dbReference>
<keyword evidence="10" id="KW-1185">Reference proteome</keyword>
<evidence type="ECO:0000256" key="7">
    <source>
        <dbReference type="RuleBase" id="RU363032"/>
    </source>
</evidence>
<dbReference type="Pfam" id="PF00528">
    <property type="entry name" value="BPD_transp_1"/>
    <property type="match status" value="1"/>
</dbReference>
<comment type="similarity">
    <text evidence="7">Belongs to the binding-protein-dependent transport system permease family.</text>
</comment>
<evidence type="ECO:0000256" key="1">
    <source>
        <dbReference type="ARBA" id="ARBA00004651"/>
    </source>
</evidence>
<name>A0A5S9R8C7_MYCVN</name>
<feature type="transmembrane region" description="Helical" evidence="7">
    <location>
        <begin position="128"/>
        <end position="146"/>
    </location>
</feature>
<dbReference type="PANTHER" id="PTHR30151:SF38">
    <property type="entry name" value="ALIPHATIC SULFONATES TRANSPORT PERMEASE PROTEIN SSUC-RELATED"/>
    <property type="match status" value="1"/>
</dbReference>
<comment type="subcellular location">
    <subcellularLocation>
        <location evidence="1 7">Cell membrane</location>
        <topology evidence="1 7">Multi-pass membrane protein</topology>
    </subcellularLocation>
</comment>
<evidence type="ECO:0000256" key="2">
    <source>
        <dbReference type="ARBA" id="ARBA00022448"/>
    </source>
</evidence>
<dbReference type="InterPro" id="IPR000515">
    <property type="entry name" value="MetI-like"/>
</dbReference>
<dbReference type="PANTHER" id="PTHR30151">
    <property type="entry name" value="ALKANE SULFONATE ABC TRANSPORTER-RELATED, MEMBRANE SUBUNIT"/>
    <property type="match status" value="1"/>
</dbReference>
<dbReference type="PROSITE" id="PS50928">
    <property type="entry name" value="ABC_TM1"/>
    <property type="match status" value="1"/>
</dbReference>
<reference evidence="9 10" key="1">
    <citation type="submission" date="2019-11" db="EMBL/GenBank/DDBJ databases">
        <authorList>
            <person name="Holert J."/>
        </authorList>
    </citation>
    <scope>NUCLEOTIDE SEQUENCE [LARGE SCALE GENOMIC DNA]</scope>
    <source>
        <strain evidence="9">BC8_1</strain>
    </source>
</reference>
<dbReference type="GO" id="GO:0005886">
    <property type="term" value="C:plasma membrane"/>
    <property type="evidence" value="ECO:0007669"/>
    <property type="project" value="UniProtKB-SubCell"/>
</dbReference>
<dbReference type="GO" id="GO:0055085">
    <property type="term" value="P:transmembrane transport"/>
    <property type="evidence" value="ECO:0007669"/>
    <property type="project" value="InterPro"/>
</dbReference>
<keyword evidence="5 7" id="KW-1133">Transmembrane helix</keyword>
<sequence>MTSADRQLRPAPRVLLMLSAAALLVTAWQLFWEATDFLPSPTQTVQTAGLLLGEATTYEDLWATLRRLILGLTMGYTAAVVVALLMQISSWWNRFFGPAVYVTITAPSMVVALLSLMVFGLAEFGVCMSVAIVVFPFVVVSLNEGVKALDPRLTEMSQIYGFGPLDRIRHLALPEMAPYLFSAFRNVHALGWKIVVIAELFSQQIGVGAEYKRAYGYFELDRLIVWTLFFIVMITTVEYLILRPVERRVFRWRAPSGRFLRAQPAATSI</sequence>
<dbReference type="CDD" id="cd06261">
    <property type="entry name" value="TM_PBP2"/>
    <property type="match status" value="1"/>
</dbReference>
<feature type="transmembrane region" description="Helical" evidence="7">
    <location>
        <begin position="223"/>
        <end position="242"/>
    </location>
</feature>
<dbReference type="EMBL" id="CACSIP010000046">
    <property type="protein sequence ID" value="CAA0132978.1"/>
    <property type="molecule type" value="Genomic_DNA"/>
</dbReference>
<feature type="domain" description="ABC transmembrane type-1" evidence="8">
    <location>
        <begin position="61"/>
        <end position="241"/>
    </location>
</feature>
<dbReference type="OrthoDB" id="9796361at2"/>
<keyword evidence="3" id="KW-1003">Cell membrane</keyword>
<evidence type="ECO:0000259" key="8">
    <source>
        <dbReference type="PROSITE" id="PS50928"/>
    </source>
</evidence>
<dbReference type="AlphaFoldDB" id="A0A5S9R8C7"/>
<evidence type="ECO:0000313" key="9">
    <source>
        <dbReference type="EMBL" id="CAA0132978.1"/>
    </source>
</evidence>
<evidence type="ECO:0000256" key="3">
    <source>
        <dbReference type="ARBA" id="ARBA00022475"/>
    </source>
</evidence>
<gene>
    <name evidence="9" type="primary">ssuC_6</name>
    <name evidence="9" type="ORF">AELLOGFF_06039</name>
</gene>
<feature type="transmembrane region" description="Helical" evidence="7">
    <location>
        <begin position="100"/>
        <end position="122"/>
    </location>
</feature>
<dbReference type="Gene3D" id="1.10.3720.10">
    <property type="entry name" value="MetI-like"/>
    <property type="match status" value="1"/>
</dbReference>